<accession>A0A2U2HEM6</accession>
<feature type="domain" description="PAS" evidence="4">
    <location>
        <begin position="132"/>
        <end position="195"/>
    </location>
</feature>
<dbReference type="SUPFAM" id="SSF55785">
    <property type="entry name" value="PYP-like sensor domain (PAS domain)"/>
    <property type="match status" value="1"/>
</dbReference>
<dbReference type="InterPro" id="IPR000014">
    <property type="entry name" value="PAS"/>
</dbReference>
<dbReference type="InterPro" id="IPR035965">
    <property type="entry name" value="PAS-like_dom_sf"/>
</dbReference>
<dbReference type="PANTHER" id="PTHR44757">
    <property type="entry name" value="DIGUANYLATE CYCLASE DGCP"/>
    <property type="match status" value="1"/>
</dbReference>
<protein>
    <submittedName>
        <fullName evidence="5">PAS domain S-box protein</fullName>
    </submittedName>
</protein>
<dbReference type="NCBIfam" id="TIGR00229">
    <property type="entry name" value="sensory_box"/>
    <property type="match status" value="1"/>
</dbReference>
<dbReference type="CDD" id="cd00130">
    <property type="entry name" value="PAS"/>
    <property type="match status" value="1"/>
</dbReference>
<name>A0A2U2HEM6_9BURK</name>
<dbReference type="SUPFAM" id="SSF52172">
    <property type="entry name" value="CheY-like"/>
    <property type="match status" value="1"/>
</dbReference>
<dbReference type="Proteomes" id="UP000241421">
    <property type="component" value="Unassembled WGS sequence"/>
</dbReference>
<dbReference type="EMBL" id="PXWF02000302">
    <property type="protein sequence ID" value="PWF42081.1"/>
    <property type="molecule type" value="Genomic_DNA"/>
</dbReference>
<dbReference type="GO" id="GO:0000160">
    <property type="term" value="P:phosphorelay signal transduction system"/>
    <property type="evidence" value="ECO:0007669"/>
    <property type="project" value="InterPro"/>
</dbReference>
<dbReference type="SMART" id="SM00091">
    <property type="entry name" value="PAS"/>
    <property type="match status" value="1"/>
</dbReference>
<dbReference type="AlphaFoldDB" id="A0A2U2HEM6"/>
<dbReference type="Gene3D" id="3.40.50.2300">
    <property type="match status" value="1"/>
</dbReference>
<dbReference type="InterPro" id="IPR001789">
    <property type="entry name" value="Sig_transdc_resp-reg_receiver"/>
</dbReference>
<evidence type="ECO:0000259" key="4">
    <source>
        <dbReference type="PROSITE" id="PS50112"/>
    </source>
</evidence>
<keyword evidence="1" id="KW-0597">Phosphoprotein</keyword>
<evidence type="ECO:0000256" key="1">
    <source>
        <dbReference type="PROSITE-ProRule" id="PRU00169"/>
    </source>
</evidence>
<dbReference type="PROSITE" id="PS50110">
    <property type="entry name" value="RESPONSE_REGULATORY"/>
    <property type="match status" value="1"/>
</dbReference>
<dbReference type="PANTHER" id="PTHR44757:SF2">
    <property type="entry name" value="BIOFILM ARCHITECTURE MAINTENANCE PROTEIN MBAA"/>
    <property type="match status" value="1"/>
</dbReference>
<evidence type="ECO:0000313" key="5">
    <source>
        <dbReference type="EMBL" id="PWF42081.1"/>
    </source>
</evidence>
<dbReference type="OrthoDB" id="434992at2"/>
<evidence type="ECO:0000256" key="2">
    <source>
        <dbReference type="SAM" id="MobiDB-lite"/>
    </source>
</evidence>
<evidence type="ECO:0000259" key="3">
    <source>
        <dbReference type="PROSITE" id="PS50110"/>
    </source>
</evidence>
<dbReference type="InterPro" id="IPR052155">
    <property type="entry name" value="Biofilm_reg_signaling"/>
</dbReference>
<organism evidence="5 6">
    <name type="scientific">Massilia glaciei</name>
    <dbReference type="NCBI Taxonomy" id="1524097"/>
    <lineage>
        <taxon>Bacteria</taxon>
        <taxon>Pseudomonadati</taxon>
        <taxon>Pseudomonadota</taxon>
        <taxon>Betaproteobacteria</taxon>
        <taxon>Burkholderiales</taxon>
        <taxon>Oxalobacteraceae</taxon>
        <taxon>Telluria group</taxon>
        <taxon>Massilia</taxon>
    </lineage>
</organism>
<dbReference type="InterPro" id="IPR011006">
    <property type="entry name" value="CheY-like_superfamily"/>
</dbReference>
<dbReference type="Pfam" id="PF13426">
    <property type="entry name" value="PAS_9"/>
    <property type="match status" value="1"/>
</dbReference>
<proteinExistence type="predicted"/>
<feature type="modified residue" description="4-aspartylphosphate" evidence="1">
    <location>
        <position position="55"/>
    </location>
</feature>
<feature type="compositionally biased region" description="Low complexity" evidence="2">
    <location>
        <begin position="291"/>
        <end position="303"/>
    </location>
</feature>
<reference evidence="5 6" key="1">
    <citation type="submission" date="2018-04" db="EMBL/GenBank/DDBJ databases">
        <title>Massilia violaceinigra sp. nov., a novel purple-pigmented bacterium isolated from Tianshan glacier, Xinjiang, China.</title>
        <authorList>
            <person name="Wang H."/>
        </authorList>
    </citation>
    <scope>NUCLEOTIDE SEQUENCE [LARGE SCALE GENOMIC DNA]</scope>
    <source>
        <strain evidence="5 6">B448-2</strain>
    </source>
</reference>
<feature type="domain" description="Response regulatory" evidence="3">
    <location>
        <begin position="9"/>
        <end position="119"/>
    </location>
</feature>
<dbReference type="Gene3D" id="3.30.450.20">
    <property type="entry name" value="PAS domain"/>
    <property type="match status" value="1"/>
</dbReference>
<comment type="caution">
    <text evidence="5">The sequence shown here is derived from an EMBL/GenBank/DDBJ whole genome shotgun (WGS) entry which is preliminary data.</text>
</comment>
<gene>
    <name evidence="5" type="ORF">C7C56_023230</name>
</gene>
<feature type="region of interest" description="Disordered" evidence="2">
    <location>
        <begin position="236"/>
        <end position="303"/>
    </location>
</feature>
<sequence>MNRMPNTAMIGLMLSNPPDRQLLAEHLRQMGYGVRLLDGAGPGGADAHIALVIVDEAAARRHAAGLAAFRRAQQPLAVPMLLTLTGHARAAPWLRAGFDDVLRLPLQKDDLLARLEAFLRLRRHAEDILGESTRRFHAIFDLAPVGIVHMTPEGRLALSNARFRDMLGYAEGALAGLTIDQILHPDDAAGFRRTLARLRPDCAGPVERADIRFRRNDGAPVWTSLAISLVREGAQLRARRSRTPGATRARCGSSSSTSTGSSWSTTRSATGPATACSTPSPRGSGRSCARATPWPASAATSSS</sequence>
<keyword evidence="6" id="KW-1185">Reference proteome</keyword>
<evidence type="ECO:0000313" key="6">
    <source>
        <dbReference type="Proteomes" id="UP000241421"/>
    </source>
</evidence>
<feature type="compositionally biased region" description="Low complexity" evidence="2">
    <location>
        <begin position="245"/>
        <end position="270"/>
    </location>
</feature>
<dbReference type="PROSITE" id="PS50112">
    <property type="entry name" value="PAS"/>
    <property type="match status" value="1"/>
</dbReference>